<proteinExistence type="predicted"/>
<comment type="caution">
    <text evidence="1">The sequence shown here is derived from an EMBL/GenBank/DDBJ whole genome shotgun (WGS) entry which is preliminary data.</text>
</comment>
<dbReference type="EMBL" id="AMZH03020094">
    <property type="protein sequence ID" value="RRT39533.1"/>
    <property type="molecule type" value="Genomic_DNA"/>
</dbReference>
<dbReference type="Proteomes" id="UP000287651">
    <property type="component" value="Unassembled WGS sequence"/>
</dbReference>
<feature type="non-terminal residue" evidence="1">
    <location>
        <position position="1"/>
    </location>
</feature>
<organism evidence="1 2">
    <name type="scientific">Ensete ventricosum</name>
    <name type="common">Abyssinian banana</name>
    <name type="synonym">Musa ensete</name>
    <dbReference type="NCBI Taxonomy" id="4639"/>
    <lineage>
        <taxon>Eukaryota</taxon>
        <taxon>Viridiplantae</taxon>
        <taxon>Streptophyta</taxon>
        <taxon>Embryophyta</taxon>
        <taxon>Tracheophyta</taxon>
        <taxon>Spermatophyta</taxon>
        <taxon>Magnoliopsida</taxon>
        <taxon>Liliopsida</taxon>
        <taxon>Zingiberales</taxon>
        <taxon>Musaceae</taxon>
        <taxon>Ensete</taxon>
    </lineage>
</organism>
<protein>
    <submittedName>
        <fullName evidence="1">Uncharacterized protein</fullName>
    </submittedName>
</protein>
<gene>
    <name evidence="1" type="ORF">B296_00053426</name>
</gene>
<dbReference type="AlphaFoldDB" id="A0A426XJB7"/>
<name>A0A426XJB7_ENSVE</name>
<evidence type="ECO:0000313" key="1">
    <source>
        <dbReference type="EMBL" id="RRT39533.1"/>
    </source>
</evidence>
<accession>A0A426XJB7</accession>
<reference evidence="1 2" key="1">
    <citation type="journal article" date="2014" name="Agronomy (Basel)">
        <title>A Draft Genome Sequence for Ensete ventricosum, the Drought-Tolerant Tree Against Hunger.</title>
        <authorList>
            <person name="Harrison J."/>
            <person name="Moore K.A."/>
            <person name="Paszkiewicz K."/>
            <person name="Jones T."/>
            <person name="Grant M."/>
            <person name="Ambacheew D."/>
            <person name="Muzemil S."/>
            <person name="Studholme D.J."/>
        </authorList>
    </citation>
    <scope>NUCLEOTIDE SEQUENCE [LARGE SCALE GENOMIC DNA]</scope>
</reference>
<sequence length="109" mass="12409">TACCHTSRAARRGTWRSTSGRRTCRASCRRWRSTDRRSGPSILRHLVTEMTWHCKLSKFSMHPSIRTTAMAVIGPQIKRKCLALPLGIRSAEELGQEDFPVGQWEPEKS</sequence>
<evidence type="ECO:0000313" key="2">
    <source>
        <dbReference type="Proteomes" id="UP000287651"/>
    </source>
</evidence>